<dbReference type="InterPro" id="IPR029063">
    <property type="entry name" value="SAM-dependent_MTases_sf"/>
</dbReference>
<dbReference type="REBASE" id="619963">
    <property type="entry name" value="M.CcoAX7ORF54250P"/>
</dbReference>
<dbReference type="RefSeq" id="WP_119318971.1">
    <property type="nucleotide sequence ID" value="NZ_AP025739.1"/>
</dbReference>
<dbReference type="EC" id="2.1.1.-" evidence="3"/>
<dbReference type="GO" id="GO:0003677">
    <property type="term" value="F:DNA binding"/>
    <property type="evidence" value="ECO:0007669"/>
    <property type="project" value="InterPro"/>
</dbReference>
<sequence length="254" mass="29005">MGDQNIQTMQGDCLELMKLIPDGSVDMILCDLPYGSTSCAWDVVIPFEPLWEQYRRLIKPNGAIVLTSAGKFTPLLQMSNFDWFKYCWYWQKSRPSDFVNAKNKPLRDVEECCVFSPGVTANNSPRRMIYIPQGLVHSPKREFRPNPKMRKGSAITDRPSHVKSYDREFTNYPRSILSFANPNQGTIHPTQKPVDLFAYLIRTYTNPCDLVLDSCAGSMTTAVACIQEGRRAIVIEKDPEIYAKGIERLRALRQ</sequence>
<keyword evidence="2" id="KW-0808">Transferase</keyword>
<comment type="similarity">
    <text evidence="3">Belongs to the N(4)/N(6)-methyltransferase family.</text>
</comment>
<evidence type="ECO:0000313" key="4">
    <source>
        <dbReference type="EMBL" id="BDI33374.1"/>
    </source>
</evidence>
<dbReference type="SUPFAM" id="SSF53335">
    <property type="entry name" value="S-adenosyl-L-methionine-dependent methyltransferases"/>
    <property type="match status" value="1"/>
</dbReference>
<evidence type="ECO:0000256" key="1">
    <source>
        <dbReference type="ARBA" id="ARBA00022603"/>
    </source>
</evidence>
<dbReference type="GO" id="GO:0032259">
    <property type="term" value="P:methylation"/>
    <property type="evidence" value="ECO:0007669"/>
    <property type="project" value="UniProtKB-KW"/>
</dbReference>
<proteinExistence type="inferred from homology"/>
<dbReference type="OrthoDB" id="9773571at2"/>
<reference evidence="4 5" key="1">
    <citation type="journal article" date="2019" name="Int. J. Syst. Evol. Microbiol.">
        <title>Capsulimonas corticalis gen. nov., sp. nov., an aerobic capsulated bacterium, of a novel bacterial order, Capsulimonadales ord. nov., of the class Armatimonadia of the phylum Armatimonadetes.</title>
        <authorList>
            <person name="Li J."/>
            <person name="Kudo C."/>
            <person name="Tonouchi A."/>
        </authorList>
    </citation>
    <scope>NUCLEOTIDE SEQUENCE [LARGE SCALE GENOMIC DNA]</scope>
    <source>
        <strain evidence="4 5">AX-7</strain>
    </source>
</reference>
<dbReference type="EMBL" id="AP025739">
    <property type="protein sequence ID" value="BDI33374.1"/>
    <property type="molecule type" value="Genomic_DNA"/>
</dbReference>
<gene>
    <name evidence="4" type="ORF">CCAX7_54250</name>
</gene>
<dbReference type="CDD" id="cd02440">
    <property type="entry name" value="AdoMet_MTases"/>
    <property type="match status" value="1"/>
</dbReference>
<keyword evidence="1 4" id="KW-0489">Methyltransferase</keyword>
<dbReference type="Pfam" id="PF01555">
    <property type="entry name" value="N6_N4_Mtase"/>
    <property type="match status" value="1"/>
</dbReference>
<evidence type="ECO:0000256" key="3">
    <source>
        <dbReference type="RuleBase" id="RU362026"/>
    </source>
</evidence>
<dbReference type="AlphaFoldDB" id="A0A402CNN4"/>
<protein>
    <recommendedName>
        <fullName evidence="3">Methyltransferase</fullName>
        <ecNumber evidence="3">2.1.1.-</ecNumber>
    </recommendedName>
</protein>
<dbReference type="InterPro" id="IPR001091">
    <property type="entry name" value="RM_Methyltransferase"/>
</dbReference>
<dbReference type="Gene3D" id="3.40.50.150">
    <property type="entry name" value="Vaccinia Virus protein VP39"/>
    <property type="match status" value="1"/>
</dbReference>
<dbReference type="Proteomes" id="UP000287394">
    <property type="component" value="Chromosome"/>
</dbReference>
<dbReference type="PRINTS" id="PR00508">
    <property type="entry name" value="S21N4MTFRASE"/>
</dbReference>
<accession>A0A402CNN4</accession>
<keyword evidence="5" id="KW-1185">Reference proteome</keyword>
<organism evidence="4 5">
    <name type="scientific">Capsulimonas corticalis</name>
    <dbReference type="NCBI Taxonomy" id="2219043"/>
    <lineage>
        <taxon>Bacteria</taxon>
        <taxon>Bacillati</taxon>
        <taxon>Armatimonadota</taxon>
        <taxon>Armatimonadia</taxon>
        <taxon>Capsulimonadales</taxon>
        <taxon>Capsulimonadaceae</taxon>
        <taxon>Capsulimonas</taxon>
    </lineage>
</organism>
<dbReference type="KEGG" id="ccot:CCAX7_54250"/>
<evidence type="ECO:0000313" key="5">
    <source>
        <dbReference type="Proteomes" id="UP000287394"/>
    </source>
</evidence>
<evidence type="ECO:0000256" key="2">
    <source>
        <dbReference type="ARBA" id="ARBA00022679"/>
    </source>
</evidence>
<name>A0A402CNN4_9BACT</name>
<dbReference type="GO" id="GO:0008170">
    <property type="term" value="F:N-methyltransferase activity"/>
    <property type="evidence" value="ECO:0007669"/>
    <property type="project" value="InterPro"/>
</dbReference>
<dbReference type="InterPro" id="IPR002941">
    <property type="entry name" value="DNA_methylase_N4/N6"/>
</dbReference>